<protein>
    <submittedName>
        <fullName evidence="2">Heterokaryon incompatibility protein-domain-containing protein</fullName>
    </submittedName>
</protein>
<reference evidence="2" key="1">
    <citation type="submission" date="2020-11" db="EMBL/GenBank/DDBJ databases">
        <authorList>
            <consortium name="DOE Joint Genome Institute"/>
            <person name="Ahrendt S."/>
            <person name="Riley R."/>
            <person name="Andreopoulos W."/>
            <person name="Labutti K."/>
            <person name="Pangilinan J."/>
            <person name="Ruiz-Duenas F.J."/>
            <person name="Barrasa J.M."/>
            <person name="Sanchez-Garcia M."/>
            <person name="Camarero S."/>
            <person name="Miyauchi S."/>
            <person name="Serrano A."/>
            <person name="Linde D."/>
            <person name="Babiker R."/>
            <person name="Drula E."/>
            <person name="Ayuso-Fernandez I."/>
            <person name="Pacheco R."/>
            <person name="Padilla G."/>
            <person name="Ferreira P."/>
            <person name="Barriuso J."/>
            <person name="Kellner H."/>
            <person name="Castanera R."/>
            <person name="Alfaro M."/>
            <person name="Ramirez L."/>
            <person name="Pisabarro A.G."/>
            <person name="Kuo A."/>
            <person name="Tritt A."/>
            <person name="Lipzen A."/>
            <person name="He G."/>
            <person name="Yan M."/>
            <person name="Ng V."/>
            <person name="Cullen D."/>
            <person name="Martin F."/>
            <person name="Rosso M.-N."/>
            <person name="Henrissat B."/>
            <person name="Hibbett D."/>
            <person name="Martinez A.T."/>
            <person name="Grigoriev I.V."/>
        </authorList>
    </citation>
    <scope>NUCLEOTIDE SEQUENCE</scope>
    <source>
        <strain evidence="2">AH 40177</strain>
    </source>
</reference>
<dbReference type="InterPro" id="IPR010730">
    <property type="entry name" value="HET"/>
</dbReference>
<dbReference type="EMBL" id="JADNRY010001387">
    <property type="protein sequence ID" value="KAF9017160.1"/>
    <property type="molecule type" value="Genomic_DNA"/>
</dbReference>
<proteinExistence type="predicted"/>
<dbReference type="Pfam" id="PF06985">
    <property type="entry name" value="HET"/>
    <property type="match status" value="1"/>
</dbReference>
<dbReference type="PANTHER" id="PTHR10622">
    <property type="entry name" value="HET DOMAIN-CONTAINING PROTEIN"/>
    <property type="match status" value="1"/>
</dbReference>
<keyword evidence="3" id="KW-1185">Reference proteome</keyword>
<name>A0A9P5P551_9AGAR</name>
<sequence length="286" mass="33099">MRLIQTTGTDPEIFFADEQQIPPYAIISHVWEEEEVMFQDMQDPFKRKNMKGWSKIVLACELACSEDWDYIWFDTCCIDKSSSSELSEAINSMYRYYSKAEICYAYLADMQSGLSRSSNSGLHVCKWFTRGWTLQELIAPKTVIFFAKDWEKIGTKASLQEILTEITGIPSDILLSRADLSEMSIAARMSWAAGRQMTRIEDRAYLLMGVFGVFMPMIYGKGEHAFIRLQEEILKVSDDHTIFTWKEKETMSWRLMKPLFCLMRLLSCSSLSCVESSPHRTQRLPI</sequence>
<dbReference type="PANTHER" id="PTHR10622:SF10">
    <property type="entry name" value="HET DOMAIN-CONTAINING PROTEIN"/>
    <property type="match status" value="1"/>
</dbReference>
<comment type="caution">
    <text evidence="2">The sequence shown here is derived from an EMBL/GenBank/DDBJ whole genome shotgun (WGS) entry which is preliminary data.</text>
</comment>
<gene>
    <name evidence="2" type="ORF">BDP27DRAFT_1388164</name>
</gene>
<dbReference type="AlphaFoldDB" id="A0A9P5P551"/>
<dbReference type="OrthoDB" id="674604at2759"/>
<evidence type="ECO:0000313" key="3">
    <source>
        <dbReference type="Proteomes" id="UP000772434"/>
    </source>
</evidence>
<feature type="domain" description="Heterokaryon incompatibility" evidence="1">
    <location>
        <begin position="24"/>
        <end position="112"/>
    </location>
</feature>
<dbReference type="Proteomes" id="UP000772434">
    <property type="component" value="Unassembled WGS sequence"/>
</dbReference>
<evidence type="ECO:0000259" key="1">
    <source>
        <dbReference type="Pfam" id="PF06985"/>
    </source>
</evidence>
<accession>A0A9P5P551</accession>
<organism evidence="2 3">
    <name type="scientific">Rhodocollybia butyracea</name>
    <dbReference type="NCBI Taxonomy" id="206335"/>
    <lineage>
        <taxon>Eukaryota</taxon>
        <taxon>Fungi</taxon>
        <taxon>Dikarya</taxon>
        <taxon>Basidiomycota</taxon>
        <taxon>Agaricomycotina</taxon>
        <taxon>Agaricomycetes</taxon>
        <taxon>Agaricomycetidae</taxon>
        <taxon>Agaricales</taxon>
        <taxon>Marasmiineae</taxon>
        <taxon>Omphalotaceae</taxon>
        <taxon>Rhodocollybia</taxon>
    </lineage>
</organism>
<evidence type="ECO:0000313" key="2">
    <source>
        <dbReference type="EMBL" id="KAF9017160.1"/>
    </source>
</evidence>